<protein>
    <submittedName>
        <fullName evidence="2">Uncharacterized protein</fullName>
    </submittedName>
</protein>
<name>C2EL77_9LACO</name>
<proteinExistence type="predicted"/>
<keyword evidence="1" id="KW-0812">Transmembrane</keyword>
<keyword evidence="1" id="KW-0472">Membrane</keyword>
<dbReference type="Proteomes" id="UP000005583">
    <property type="component" value="Unassembled WGS sequence"/>
</dbReference>
<keyword evidence="1" id="KW-1133">Transmembrane helix</keyword>
<evidence type="ECO:0000313" key="2">
    <source>
        <dbReference type="EMBL" id="EEJ72727.1"/>
    </source>
</evidence>
<organism evidence="2 3">
    <name type="scientific">Lactobacillus ultunensis DSM 16047</name>
    <dbReference type="NCBI Taxonomy" id="525365"/>
    <lineage>
        <taxon>Bacteria</taxon>
        <taxon>Bacillati</taxon>
        <taxon>Bacillota</taxon>
        <taxon>Bacilli</taxon>
        <taxon>Lactobacillales</taxon>
        <taxon>Lactobacillaceae</taxon>
        <taxon>Lactobacillus</taxon>
    </lineage>
</organism>
<feature type="transmembrane region" description="Helical" evidence="1">
    <location>
        <begin position="32"/>
        <end position="53"/>
    </location>
</feature>
<dbReference type="AlphaFoldDB" id="C2EL77"/>
<gene>
    <name evidence="2" type="ORF">HMPREF0548_0423</name>
</gene>
<keyword evidence="3" id="KW-1185">Reference proteome</keyword>
<evidence type="ECO:0000256" key="1">
    <source>
        <dbReference type="SAM" id="Phobius"/>
    </source>
</evidence>
<comment type="caution">
    <text evidence="2">The sequence shown here is derived from an EMBL/GenBank/DDBJ whole genome shotgun (WGS) entry which is preliminary data.</text>
</comment>
<dbReference type="HOGENOM" id="CLU_2880325_0_0_9"/>
<sequence length="63" mass="7177">MRNLLILTLILIVSTSVMVIYLFSASFMSTNVIYIVLAIIGVNEVMVLIRRVLPFIIIRKPIK</sequence>
<reference evidence="2 3" key="1">
    <citation type="submission" date="2009-01" db="EMBL/GenBank/DDBJ databases">
        <authorList>
            <person name="Qin X."/>
            <person name="Bachman B."/>
            <person name="Battles P."/>
            <person name="Bell A."/>
            <person name="Bess C."/>
            <person name="Bickham C."/>
            <person name="Chaboub L."/>
            <person name="Chen D."/>
            <person name="Coyle M."/>
            <person name="Deiros D.R."/>
            <person name="Dinh H."/>
            <person name="Forbes L."/>
            <person name="Fowler G."/>
            <person name="Francisco L."/>
            <person name="Fu Q."/>
            <person name="Gubbala S."/>
            <person name="Hale W."/>
            <person name="Han Y."/>
            <person name="Hemphill L."/>
            <person name="Highlander S.K."/>
            <person name="Hirani K."/>
            <person name="Hogues M."/>
            <person name="Jackson L."/>
            <person name="Jakkamsetti A."/>
            <person name="Javaid M."/>
            <person name="Jiang H."/>
            <person name="Korchina V."/>
            <person name="Kovar C."/>
            <person name="Lara F."/>
            <person name="Lee S."/>
            <person name="Mata R."/>
            <person name="Mathew T."/>
            <person name="Moen C."/>
            <person name="Morales K."/>
            <person name="Munidasa M."/>
            <person name="Nazareth L."/>
            <person name="Ngo R."/>
            <person name="Nguyen L."/>
            <person name="Okwuonu G."/>
            <person name="Ongeri F."/>
            <person name="Patil S."/>
            <person name="Petrosino J."/>
            <person name="Pham C."/>
            <person name="Pham P."/>
            <person name="Pu L.-L."/>
            <person name="Puazo M."/>
            <person name="Raj R."/>
            <person name="Reid J."/>
            <person name="Rouhana J."/>
            <person name="Saada N."/>
            <person name="Shang Y."/>
            <person name="Simmons D."/>
            <person name="Thornton R."/>
            <person name="Warren J."/>
            <person name="Weissenberger G."/>
            <person name="Zhang J."/>
            <person name="Zhang L."/>
            <person name="Zhou C."/>
            <person name="Zhu D."/>
            <person name="Muzny D."/>
            <person name="Worley K."/>
            <person name="Gibbs R."/>
        </authorList>
    </citation>
    <scope>NUCLEOTIDE SEQUENCE [LARGE SCALE GENOMIC DNA]</scope>
    <source>
        <strain evidence="2 3">DSM 16047</strain>
    </source>
</reference>
<evidence type="ECO:0000313" key="3">
    <source>
        <dbReference type="Proteomes" id="UP000005583"/>
    </source>
</evidence>
<accession>C2EL77</accession>
<dbReference type="EMBL" id="ACGU01000016">
    <property type="protein sequence ID" value="EEJ72727.1"/>
    <property type="molecule type" value="Genomic_DNA"/>
</dbReference>